<dbReference type="PANTHER" id="PTHR35561:SF1">
    <property type="entry name" value="RNA 2',3'-CYCLIC PHOSPHODIESTERASE"/>
    <property type="match status" value="1"/>
</dbReference>
<dbReference type="EC" id="3.1.4.58" evidence="2"/>
<dbReference type="GO" id="GO:0008664">
    <property type="term" value="F:RNA 2',3'-cyclic 3'-phosphodiesterase activity"/>
    <property type="evidence" value="ECO:0007669"/>
    <property type="project" value="UniProtKB-EC"/>
</dbReference>
<feature type="domain" description="A-kinase anchor protein 7-like phosphoesterase" evidence="3">
    <location>
        <begin position="27"/>
        <end position="133"/>
    </location>
</feature>
<reference evidence="4" key="1">
    <citation type="journal article" date="2019" name="Nat. Med.">
        <title>A library of human gut bacterial isolates paired with longitudinal multiomics data enables mechanistic microbiome research.</title>
        <authorList>
            <person name="Poyet M."/>
            <person name="Groussin M."/>
            <person name="Gibbons S.M."/>
            <person name="Avila-Pacheco J."/>
            <person name="Jiang X."/>
            <person name="Kearney S.M."/>
            <person name="Perrotta A.R."/>
            <person name="Berdy B."/>
            <person name="Zhao S."/>
            <person name="Lieberman T.D."/>
            <person name="Swanson P.K."/>
            <person name="Smith M."/>
            <person name="Roesemann S."/>
            <person name="Alexander J.E."/>
            <person name="Rich S.A."/>
            <person name="Livny J."/>
            <person name="Vlamakis H."/>
            <person name="Clish C."/>
            <person name="Bullock K."/>
            <person name="Deik A."/>
            <person name="Scott J."/>
            <person name="Pierce K.A."/>
            <person name="Xavier R.J."/>
            <person name="Alm E.J."/>
        </authorList>
    </citation>
    <scope>NUCLEOTIDE SEQUENCE</scope>
    <source>
        <strain evidence="4">BIOML-A179</strain>
    </source>
</reference>
<sequence>MKRLFIGVKFSDDVNDYFQTSQLMVEKYCERANYTRYDNFHLTLRFLGMIEESKVPEIVQIIKDLEVQRMKLFFDHIGFFNKKGRYVIYMGCQPAVELTDYVMKLNDKLVKHSLIEKGEQIYTPHITLCRHSKLLVPLVDISRGITIERQAEILNVTLFESINVDGTLMYRPLFTRELV</sequence>
<dbReference type="InterPro" id="IPR009097">
    <property type="entry name" value="Cyclic_Pdiesterase"/>
</dbReference>
<evidence type="ECO:0000259" key="3">
    <source>
        <dbReference type="Pfam" id="PF10469"/>
    </source>
</evidence>
<dbReference type="RefSeq" id="WP_009606275.1">
    <property type="nucleotide sequence ID" value="NZ_CABJBH010000002.1"/>
</dbReference>
<dbReference type="Pfam" id="PF10469">
    <property type="entry name" value="AKAP7_NLS"/>
    <property type="match status" value="1"/>
</dbReference>
<keyword evidence="1 2" id="KW-0378">Hydrolase</keyword>
<feature type="short sequence motif" description="HXTX 1" evidence="2">
    <location>
        <begin position="41"/>
        <end position="44"/>
    </location>
</feature>
<dbReference type="AlphaFoldDB" id="A0A6I3NKT7"/>
<dbReference type="GO" id="GO:0004113">
    <property type="term" value="F:2',3'-cyclic-nucleotide 3'-phosphodiesterase activity"/>
    <property type="evidence" value="ECO:0007669"/>
    <property type="project" value="InterPro"/>
</dbReference>
<name>A0A6I3NKT7_9FIRM</name>
<comment type="catalytic activity">
    <reaction evidence="2">
        <text>a 3'-end 2',3'-cyclophospho-ribonucleotide-RNA + H2O = a 3'-end 2'-phospho-ribonucleotide-RNA + H(+)</text>
        <dbReference type="Rhea" id="RHEA:11828"/>
        <dbReference type="Rhea" id="RHEA-COMP:10464"/>
        <dbReference type="Rhea" id="RHEA-COMP:17353"/>
        <dbReference type="ChEBI" id="CHEBI:15377"/>
        <dbReference type="ChEBI" id="CHEBI:15378"/>
        <dbReference type="ChEBI" id="CHEBI:83064"/>
        <dbReference type="ChEBI" id="CHEBI:173113"/>
        <dbReference type="EC" id="3.1.4.58"/>
    </reaction>
</comment>
<feature type="short sequence motif" description="HXTX 2" evidence="2">
    <location>
        <begin position="125"/>
        <end position="128"/>
    </location>
</feature>
<dbReference type="Gene3D" id="3.90.1140.10">
    <property type="entry name" value="Cyclic phosphodiesterase"/>
    <property type="match status" value="1"/>
</dbReference>
<dbReference type="HAMAP" id="MF_01940">
    <property type="entry name" value="RNA_CPDase"/>
    <property type="match status" value="1"/>
</dbReference>
<comment type="function">
    <text evidence="2">Hydrolyzes RNA 2',3'-cyclic phosphodiester to an RNA 2'-phosphomonoester.</text>
</comment>
<evidence type="ECO:0000256" key="1">
    <source>
        <dbReference type="ARBA" id="ARBA00022801"/>
    </source>
</evidence>
<dbReference type="PANTHER" id="PTHR35561">
    <property type="entry name" value="RNA 2',3'-CYCLIC PHOSPHODIESTERASE"/>
    <property type="match status" value="1"/>
</dbReference>
<proteinExistence type="inferred from homology"/>
<dbReference type="InterPro" id="IPR019510">
    <property type="entry name" value="AKAP7-like_phosphoesterase"/>
</dbReference>
<protein>
    <recommendedName>
        <fullName evidence="2">RNA 2',3'-cyclic phosphodiesterase</fullName>
        <shortName evidence="2">RNA 2',3'-CPDase</shortName>
        <ecNumber evidence="2">3.1.4.58</ecNumber>
    </recommendedName>
</protein>
<dbReference type="NCBIfam" id="TIGR02258">
    <property type="entry name" value="2_5_ligase"/>
    <property type="match status" value="1"/>
</dbReference>
<dbReference type="SUPFAM" id="SSF55144">
    <property type="entry name" value="LigT-like"/>
    <property type="match status" value="1"/>
</dbReference>
<feature type="active site" description="Proton acceptor" evidence="2">
    <location>
        <position position="125"/>
    </location>
</feature>
<dbReference type="InterPro" id="IPR004175">
    <property type="entry name" value="RNA_CPDase"/>
</dbReference>
<comment type="caution">
    <text evidence="4">The sequence shown here is derived from an EMBL/GenBank/DDBJ whole genome shotgun (WGS) entry which is preliminary data.</text>
</comment>
<organism evidence="4">
    <name type="scientific">Turicibacter sanguinis</name>
    <dbReference type="NCBI Taxonomy" id="154288"/>
    <lineage>
        <taxon>Bacteria</taxon>
        <taxon>Bacillati</taxon>
        <taxon>Bacillota</taxon>
        <taxon>Erysipelotrichia</taxon>
        <taxon>Erysipelotrichales</taxon>
        <taxon>Turicibacteraceae</taxon>
        <taxon>Turicibacter</taxon>
    </lineage>
</organism>
<gene>
    <name evidence="4" type="primary">thpR</name>
    <name evidence="4" type="ORF">GMA64_09945</name>
</gene>
<feature type="active site" description="Proton donor" evidence="2">
    <location>
        <position position="41"/>
    </location>
</feature>
<evidence type="ECO:0000256" key="2">
    <source>
        <dbReference type="HAMAP-Rule" id="MF_01940"/>
    </source>
</evidence>
<dbReference type="EMBL" id="WMQV01000024">
    <property type="protein sequence ID" value="MTL94848.1"/>
    <property type="molecule type" value="Genomic_DNA"/>
</dbReference>
<evidence type="ECO:0000313" key="4">
    <source>
        <dbReference type="EMBL" id="MTL94848.1"/>
    </source>
</evidence>
<accession>A0A6I3NKT7</accession>
<comment type="similarity">
    <text evidence="2">Belongs to the 2H phosphoesterase superfamily. ThpR family.</text>
</comment>